<feature type="region of interest" description="Disordered" evidence="1">
    <location>
        <begin position="96"/>
        <end position="116"/>
    </location>
</feature>
<accession>A0AAV7I4K8</accession>
<feature type="region of interest" description="Disordered" evidence="1">
    <location>
        <begin position="235"/>
        <end position="270"/>
    </location>
</feature>
<evidence type="ECO:0000256" key="1">
    <source>
        <dbReference type="SAM" id="MobiDB-lite"/>
    </source>
</evidence>
<protein>
    <submittedName>
        <fullName evidence="2">Uncharacterized protein</fullName>
    </submittedName>
</protein>
<feature type="compositionally biased region" description="Acidic residues" evidence="1">
    <location>
        <begin position="198"/>
        <end position="211"/>
    </location>
</feature>
<feature type="compositionally biased region" description="Low complexity" evidence="1">
    <location>
        <begin position="98"/>
        <end position="110"/>
    </location>
</feature>
<comment type="caution">
    <text evidence="2">The sequence shown here is derived from an EMBL/GenBank/DDBJ whole genome shotgun (WGS) entry which is preliminary data.</text>
</comment>
<keyword evidence="3" id="KW-1185">Reference proteome</keyword>
<feature type="region of interest" description="Disordered" evidence="1">
    <location>
        <begin position="1"/>
        <end position="59"/>
    </location>
</feature>
<sequence>MNSNESSNKEAGEVEIELEESNGTDNVMSDEKNCKAKIQNGILPNGTPSKMETDNETIPYKYTSTNPPLSINSNSNLQPNLSVCMNGCQSVAMTTENLPSPSLVSGSGSSDGTPEDPDMINNVDYNSGINKCPPKVSCNLNNELGATWSSSLNNIASIGSTSQGTCCVLRPNINGSRETAGPSGLSRREQNDRRDSSSENEGDDFSDDEDYCIYTYKGNDEAEVDERHRNGLAENQEAAGQQLSGRSSPEMDFLEMDFDPGPSCEQDTGDSDLASINEDIQNIALDNAEADSVFLNDLSGGKVQRPESLPQAQNEQNVSVELEIPDSVSLDGPSTSGLNHNPVAQCLPSTSSGIRKVGASLYNHGGIPTRESHGYHNTSGDLISPGDNRDADSELWADAAAIPLPENSTVNGLKVNLSSTLWHRMMAKKLMLHKQTAFNQSGESNLENDLCNDKLDDLQPVERVMLWSEQEAAAKQVTQIGTSACGATSAINALLALDVPFSPEVLVKSVATRLREPGTPLPRYLLSRSRAGATHKDIIRGISLASSGAVITKFFAFYPERAISLSHWLHYWISRGAVPIATLNLQNCSKESKIPDAWHHQMIFGVSQAGIYFTNPLECLPEQLVWHQLVSPSVLLVRRDDVLAHWNSSTDMTPLINMDHRWRRLNVLGQVVNIIRESLGQRPQPTTGTFSATHIRIPASYQSGITLVMRSDAAAAEELLQAEELPLL</sequence>
<organism evidence="2 3">
    <name type="scientific">Cotesia glomerata</name>
    <name type="common">Lepidopteran parasitic wasp</name>
    <name type="synonym">Apanteles glomeratus</name>
    <dbReference type="NCBI Taxonomy" id="32391"/>
    <lineage>
        <taxon>Eukaryota</taxon>
        <taxon>Metazoa</taxon>
        <taxon>Ecdysozoa</taxon>
        <taxon>Arthropoda</taxon>
        <taxon>Hexapoda</taxon>
        <taxon>Insecta</taxon>
        <taxon>Pterygota</taxon>
        <taxon>Neoptera</taxon>
        <taxon>Endopterygota</taxon>
        <taxon>Hymenoptera</taxon>
        <taxon>Apocrita</taxon>
        <taxon>Ichneumonoidea</taxon>
        <taxon>Braconidae</taxon>
        <taxon>Microgastrinae</taxon>
        <taxon>Cotesia</taxon>
    </lineage>
</organism>
<feature type="compositionally biased region" description="Basic and acidic residues" evidence="1">
    <location>
        <begin position="186"/>
        <end position="197"/>
    </location>
</feature>
<evidence type="ECO:0000313" key="3">
    <source>
        <dbReference type="Proteomes" id="UP000826195"/>
    </source>
</evidence>
<proteinExistence type="predicted"/>
<name>A0AAV7I4K8_COTGL</name>
<dbReference type="EMBL" id="JAHXZJ010002237">
    <property type="protein sequence ID" value="KAH0546124.1"/>
    <property type="molecule type" value="Genomic_DNA"/>
</dbReference>
<evidence type="ECO:0000313" key="2">
    <source>
        <dbReference type="EMBL" id="KAH0546124.1"/>
    </source>
</evidence>
<feature type="region of interest" description="Disordered" evidence="1">
    <location>
        <begin position="169"/>
        <end position="211"/>
    </location>
</feature>
<feature type="compositionally biased region" description="Polar residues" evidence="1">
    <location>
        <begin position="238"/>
        <end position="247"/>
    </location>
</feature>
<dbReference type="AlphaFoldDB" id="A0AAV7I4K8"/>
<feature type="compositionally biased region" description="Acidic residues" evidence="1">
    <location>
        <begin position="13"/>
        <end position="22"/>
    </location>
</feature>
<reference evidence="2 3" key="1">
    <citation type="journal article" date="2021" name="J. Hered.">
        <title>A chromosome-level genome assembly of the parasitoid wasp, Cotesia glomerata (Hymenoptera: Braconidae).</title>
        <authorList>
            <person name="Pinto B.J."/>
            <person name="Weis J.J."/>
            <person name="Gamble T."/>
            <person name="Ode P.J."/>
            <person name="Paul R."/>
            <person name="Zaspel J.M."/>
        </authorList>
    </citation>
    <scope>NUCLEOTIDE SEQUENCE [LARGE SCALE GENOMIC DNA]</scope>
    <source>
        <strain evidence="2">CgM1</strain>
    </source>
</reference>
<dbReference type="Proteomes" id="UP000826195">
    <property type="component" value="Unassembled WGS sequence"/>
</dbReference>
<gene>
    <name evidence="2" type="ORF">KQX54_006715</name>
</gene>